<protein>
    <submittedName>
        <fullName evidence="1">Uncharacterized protein</fullName>
    </submittedName>
</protein>
<evidence type="ECO:0000313" key="2">
    <source>
        <dbReference type="Proteomes" id="UP000182427"/>
    </source>
</evidence>
<accession>A0A1G7GZ59</accession>
<dbReference type="AlphaFoldDB" id="A0A1G7GZ59"/>
<reference evidence="1 2" key="1">
    <citation type="submission" date="2016-10" db="EMBL/GenBank/DDBJ databases">
        <authorList>
            <person name="de Groot N.N."/>
        </authorList>
    </citation>
    <scope>NUCLEOTIDE SEQUENCE [LARGE SCALE GENOMIC DNA]</scope>
    <source>
        <strain evidence="1 2">GAS232</strain>
    </source>
</reference>
<organism evidence="1 2">
    <name type="scientific">Terriglobus roseus</name>
    <dbReference type="NCBI Taxonomy" id="392734"/>
    <lineage>
        <taxon>Bacteria</taxon>
        <taxon>Pseudomonadati</taxon>
        <taxon>Acidobacteriota</taxon>
        <taxon>Terriglobia</taxon>
        <taxon>Terriglobales</taxon>
        <taxon>Acidobacteriaceae</taxon>
        <taxon>Terriglobus</taxon>
    </lineage>
</organism>
<gene>
    <name evidence="1" type="ORF">SAMN05444167_0852</name>
</gene>
<evidence type="ECO:0000313" key="1">
    <source>
        <dbReference type="EMBL" id="SDE93462.1"/>
    </source>
</evidence>
<proteinExistence type="predicted"/>
<dbReference type="Proteomes" id="UP000182427">
    <property type="component" value="Chromosome I"/>
</dbReference>
<sequence length="32" mass="3506">MLDLIAIVSLTFVFSLAVAYVHGCNRLKGTRP</sequence>
<keyword evidence="2" id="KW-1185">Reference proteome</keyword>
<name>A0A1G7GZ59_9BACT</name>
<dbReference type="EMBL" id="LT629690">
    <property type="protein sequence ID" value="SDE93462.1"/>
    <property type="molecule type" value="Genomic_DNA"/>
</dbReference>